<dbReference type="AlphaFoldDB" id="A0A4Q1BRT4"/>
<dbReference type="PANTHER" id="PTHR28627">
    <property type="entry name" value="CYTOCHROME C OXIDASE ASSEMBLY FACTOR 5"/>
    <property type="match status" value="1"/>
</dbReference>
<proteinExistence type="inferred from homology"/>
<dbReference type="InParanoid" id="A0A4Q1BRT4"/>
<dbReference type="Pfam" id="PF10203">
    <property type="entry name" value="Pet191_N"/>
    <property type="match status" value="1"/>
</dbReference>
<dbReference type="VEuPathDB" id="FungiDB:TREMEDRAFT_24680"/>
<dbReference type="OMA" id="KKTPKEC"/>
<dbReference type="PANTHER" id="PTHR28627:SF1">
    <property type="entry name" value="CYTOCHROME C OXIDASE ASSEMBLY FACTOR 5"/>
    <property type="match status" value="1"/>
</dbReference>
<dbReference type="OrthoDB" id="282149at2759"/>
<dbReference type="GO" id="GO:0005739">
    <property type="term" value="C:mitochondrion"/>
    <property type="evidence" value="ECO:0007669"/>
    <property type="project" value="TreeGrafter"/>
</dbReference>
<dbReference type="STRING" id="5217.A0A4Q1BRT4"/>
<evidence type="ECO:0000256" key="1">
    <source>
        <dbReference type="ARBA" id="ARBA00007785"/>
    </source>
</evidence>
<dbReference type="FunCoup" id="A0A4Q1BRT4">
    <property type="interactions" value="139"/>
</dbReference>
<accession>A0A4Q1BRT4</accession>
<dbReference type="GO" id="GO:0033617">
    <property type="term" value="P:mitochondrial respiratory chain complex IV assembly"/>
    <property type="evidence" value="ECO:0007669"/>
    <property type="project" value="TreeGrafter"/>
</dbReference>
<sequence>MTKEACQGLREELVSCVLRSDCVLKIGKTPGECIKERNLLPAQCQHLITSFTDCKKGMLDMRRRFRGNYISTDTATSSGDGLLGVVDIAPGEER</sequence>
<protein>
    <recommendedName>
        <fullName evidence="5">Cytochrome c oxidase assembly factor 5</fullName>
    </recommendedName>
</protein>
<comment type="similarity">
    <text evidence="1">Belongs to the PET191 family.</text>
</comment>
<organism evidence="3 4">
    <name type="scientific">Tremella mesenterica</name>
    <name type="common">Jelly fungus</name>
    <dbReference type="NCBI Taxonomy" id="5217"/>
    <lineage>
        <taxon>Eukaryota</taxon>
        <taxon>Fungi</taxon>
        <taxon>Dikarya</taxon>
        <taxon>Basidiomycota</taxon>
        <taxon>Agaricomycotina</taxon>
        <taxon>Tremellomycetes</taxon>
        <taxon>Tremellales</taxon>
        <taxon>Tremellaceae</taxon>
        <taxon>Tremella</taxon>
    </lineage>
</organism>
<keyword evidence="4" id="KW-1185">Reference proteome</keyword>
<evidence type="ECO:0000313" key="3">
    <source>
        <dbReference type="EMBL" id="RXK40701.1"/>
    </source>
</evidence>
<dbReference type="EMBL" id="SDIL01000015">
    <property type="protein sequence ID" value="RXK40701.1"/>
    <property type="molecule type" value="Genomic_DNA"/>
</dbReference>
<gene>
    <name evidence="3" type="ORF">M231_01953</name>
</gene>
<comment type="caution">
    <text evidence="3">The sequence shown here is derived from an EMBL/GenBank/DDBJ whole genome shotgun (WGS) entry which is preliminary data.</text>
</comment>
<keyword evidence="2" id="KW-1015">Disulfide bond</keyword>
<evidence type="ECO:0000313" key="4">
    <source>
        <dbReference type="Proteomes" id="UP000289152"/>
    </source>
</evidence>
<name>A0A4Q1BRT4_TREME</name>
<dbReference type="InterPro" id="IPR018793">
    <property type="entry name" value="Cyt_c_oxidase_assmbl_Pet191"/>
</dbReference>
<dbReference type="PROSITE" id="PS51808">
    <property type="entry name" value="CHCH"/>
    <property type="match status" value="1"/>
</dbReference>
<reference evidence="3 4" key="1">
    <citation type="submission" date="2016-06" db="EMBL/GenBank/DDBJ databases">
        <title>Evolution of pathogenesis and genome organization in the Tremellales.</title>
        <authorList>
            <person name="Cuomo C."/>
            <person name="Litvintseva A."/>
            <person name="Heitman J."/>
            <person name="Chen Y."/>
            <person name="Sun S."/>
            <person name="Springer D."/>
            <person name="Dromer F."/>
            <person name="Young S."/>
            <person name="Zeng Q."/>
            <person name="Chapman S."/>
            <person name="Gujja S."/>
            <person name="Saif S."/>
            <person name="Birren B."/>
        </authorList>
    </citation>
    <scope>NUCLEOTIDE SEQUENCE [LARGE SCALE GENOMIC DNA]</scope>
    <source>
        <strain evidence="3 4">ATCC 28783</strain>
    </source>
</reference>
<evidence type="ECO:0008006" key="5">
    <source>
        <dbReference type="Google" id="ProtNLM"/>
    </source>
</evidence>
<dbReference type="Proteomes" id="UP000289152">
    <property type="component" value="Unassembled WGS sequence"/>
</dbReference>
<evidence type="ECO:0000256" key="2">
    <source>
        <dbReference type="ARBA" id="ARBA00023157"/>
    </source>
</evidence>